<evidence type="ECO:0000313" key="8">
    <source>
        <dbReference type="Proteomes" id="UP000218944"/>
    </source>
</evidence>
<protein>
    <recommendedName>
        <fullName evidence="6">Peptidase S33 tripeptidyl aminopeptidase-like C-terminal domain-containing protein</fullName>
    </recommendedName>
</protein>
<evidence type="ECO:0000259" key="6">
    <source>
        <dbReference type="Pfam" id="PF08386"/>
    </source>
</evidence>
<dbReference type="Proteomes" id="UP000218944">
    <property type="component" value="Unassembled WGS sequence"/>
</dbReference>
<evidence type="ECO:0000256" key="1">
    <source>
        <dbReference type="ARBA" id="ARBA00010088"/>
    </source>
</evidence>
<feature type="region of interest" description="Disordered" evidence="4">
    <location>
        <begin position="24"/>
        <end position="62"/>
    </location>
</feature>
<gene>
    <name evidence="7" type="ORF">CK936_27675</name>
</gene>
<evidence type="ECO:0000256" key="5">
    <source>
        <dbReference type="SAM" id="SignalP"/>
    </source>
</evidence>
<dbReference type="PROSITE" id="PS51257">
    <property type="entry name" value="PROKAR_LIPOPROTEIN"/>
    <property type="match status" value="1"/>
</dbReference>
<sequence length="520" mass="55444">MRSFFRKALLLTLSTTACAAALTAPAQARPQTPEPKPATLGWKPCDQPRANTDAGTGTPPAPTRECATLSVPLDYTVPGGPQVDIAVARLRSDRPEARRGTLLVIPGGPGGSGRDRLAQKGAELRERTGGAYDIVSLDPRGVGGSSKADCRLTADDRELTHLRPWPGPGGDITGNVARARRVADACARDGGALLRSFSTANEVRDIDRFRQALGEEKLSAWGVSYGTYVAAVYAQKYPEHTDRWVLDSSGDPDPSRVARGWAANMAFGAEDRFPDFARWAADPTRDKAHRVAGSAADVRREFLAVAAELDARPREFQDAGHFPLTGNRLRQALVQAFDSEGTGEDGTFATVSALIVAARDTTGPLTVRDPLPAGPVPQDQAAVMIGTICNDVDWPRSVGSYARNVAVDRVRHPLTAGLPAGIFPCAFWKGGATEKPTRVTPKGPSNILMIQNLRDPSTPHRGALKMREAFGDRARLVTVDAGGHGSYLRNGNACGDEAVTTFLTKGTRPTQDKTCEAEPA</sequence>
<accession>A0A2A2CZY1</accession>
<dbReference type="InterPro" id="IPR051601">
    <property type="entry name" value="Serine_prot/Carboxylest_S33"/>
</dbReference>
<dbReference type="EMBL" id="NSJV01000533">
    <property type="protein sequence ID" value="PAU45768.1"/>
    <property type="molecule type" value="Genomic_DNA"/>
</dbReference>
<name>A0A2A2CZY1_9ACTN</name>
<dbReference type="InterPro" id="IPR029058">
    <property type="entry name" value="AB_hydrolase_fold"/>
</dbReference>
<dbReference type="Gene3D" id="3.40.50.1820">
    <property type="entry name" value="alpha/beta hydrolase"/>
    <property type="match status" value="1"/>
</dbReference>
<evidence type="ECO:0000313" key="7">
    <source>
        <dbReference type="EMBL" id="PAU45768.1"/>
    </source>
</evidence>
<dbReference type="PANTHER" id="PTHR43248:SF29">
    <property type="entry name" value="TRIPEPTIDYL AMINOPEPTIDASE"/>
    <property type="match status" value="1"/>
</dbReference>
<feature type="domain" description="Peptidase S33 tripeptidyl aminopeptidase-like C-terminal" evidence="6">
    <location>
        <begin position="424"/>
        <end position="515"/>
    </location>
</feature>
<dbReference type="InterPro" id="IPR013595">
    <property type="entry name" value="Pept_S33_TAP-like_C"/>
</dbReference>
<comment type="caution">
    <text evidence="7">The sequence shown here is derived from an EMBL/GenBank/DDBJ whole genome shotgun (WGS) entry which is preliminary data.</text>
</comment>
<dbReference type="GO" id="GO:0016787">
    <property type="term" value="F:hydrolase activity"/>
    <property type="evidence" value="ECO:0007669"/>
    <property type="project" value="UniProtKB-KW"/>
</dbReference>
<evidence type="ECO:0000256" key="2">
    <source>
        <dbReference type="ARBA" id="ARBA00022729"/>
    </source>
</evidence>
<dbReference type="PANTHER" id="PTHR43248">
    <property type="entry name" value="2-SUCCINYL-6-HYDROXY-2,4-CYCLOHEXADIENE-1-CARBOXYLATE SYNTHASE"/>
    <property type="match status" value="1"/>
</dbReference>
<proteinExistence type="inferred from homology"/>
<feature type="chain" id="PRO_5012268403" description="Peptidase S33 tripeptidyl aminopeptidase-like C-terminal domain-containing protein" evidence="5">
    <location>
        <begin position="29"/>
        <end position="520"/>
    </location>
</feature>
<keyword evidence="8" id="KW-1185">Reference proteome</keyword>
<dbReference type="Pfam" id="PF08386">
    <property type="entry name" value="Abhydrolase_4"/>
    <property type="match status" value="1"/>
</dbReference>
<keyword evidence="3" id="KW-0378">Hydrolase</keyword>
<dbReference type="RefSeq" id="WP_095583686.1">
    <property type="nucleotide sequence ID" value="NZ_JAJQQQ010000005.1"/>
</dbReference>
<feature type="signal peptide" evidence="5">
    <location>
        <begin position="1"/>
        <end position="28"/>
    </location>
</feature>
<keyword evidence="2 5" id="KW-0732">Signal</keyword>
<dbReference type="SUPFAM" id="SSF53474">
    <property type="entry name" value="alpha/beta-Hydrolases"/>
    <property type="match status" value="1"/>
</dbReference>
<dbReference type="AlphaFoldDB" id="A0A2A2CZY1"/>
<comment type="similarity">
    <text evidence="1">Belongs to the peptidase S33 family.</text>
</comment>
<evidence type="ECO:0000256" key="3">
    <source>
        <dbReference type="ARBA" id="ARBA00022801"/>
    </source>
</evidence>
<evidence type="ECO:0000256" key="4">
    <source>
        <dbReference type="SAM" id="MobiDB-lite"/>
    </source>
</evidence>
<organism evidence="7 8">
    <name type="scientific">Streptomyces albireticuli</name>
    <dbReference type="NCBI Taxonomy" id="1940"/>
    <lineage>
        <taxon>Bacteria</taxon>
        <taxon>Bacillati</taxon>
        <taxon>Actinomycetota</taxon>
        <taxon>Actinomycetes</taxon>
        <taxon>Kitasatosporales</taxon>
        <taxon>Streptomycetaceae</taxon>
        <taxon>Streptomyces</taxon>
    </lineage>
</organism>
<reference evidence="7 8" key="1">
    <citation type="submission" date="2017-08" db="EMBL/GenBank/DDBJ databases">
        <title>Genome sequence of Streptomyces albireticuli NRRL B-1670.</title>
        <authorList>
            <person name="Graham D.E."/>
            <person name="Mahan K.M."/>
            <person name="Klingeman D.M."/>
            <person name="Hettich R.L."/>
            <person name="Parry R.J."/>
            <person name="Spain J.C."/>
        </authorList>
    </citation>
    <scope>NUCLEOTIDE SEQUENCE [LARGE SCALE GENOMIC DNA]</scope>
    <source>
        <strain evidence="7 8">NRRL B-1670</strain>
    </source>
</reference>